<organism evidence="2 3">
    <name type="scientific">Saccharothrix coeruleofusca</name>
    <dbReference type="NCBI Taxonomy" id="33919"/>
    <lineage>
        <taxon>Bacteria</taxon>
        <taxon>Bacillati</taxon>
        <taxon>Actinomycetota</taxon>
        <taxon>Actinomycetes</taxon>
        <taxon>Pseudonocardiales</taxon>
        <taxon>Pseudonocardiaceae</taxon>
        <taxon>Saccharothrix</taxon>
    </lineage>
</organism>
<dbReference type="Pfam" id="PF21806">
    <property type="entry name" value="DUF6879"/>
    <property type="match status" value="1"/>
</dbReference>
<reference evidence="2" key="1">
    <citation type="journal article" date="2014" name="Int. J. Syst. Evol. Microbiol.">
        <title>Complete genome sequence of Corynebacterium casei LMG S-19264T (=DSM 44701T), isolated from a smear-ripened cheese.</title>
        <authorList>
            <consortium name="US DOE Joint Genome Institute (JGI-PGF)"/>
            <person name="Walter F."/>
            <person name="Albersmeier A."/>
            <person name="Kalinowski J."/>
            <person name="Ruckert C."/>
        </authorList>
    </citation>
    <scope>NUCLEOTIDE SEQUENCE</scope>
    <source>
        <strain evidence="2">JCM 3313</strain>
    </source>
</reference>
<protein>
    <recommendedName>
        <fullName evidence="1">DUF6879 domain-containing protein</fullName>
    </recommendedName>
</protein>
<name>A0A918EEZ0_9PSEU</name>
<dbReference type="EMBL" id="BMRG01000011">
    <property type="protein sequence ID" value="GGP69414.1"/>
    <property type="molecule type" value="Genomic_DNA"/>
</dbReference>
<gene>
    <name evidence="2" type="ORF">GCM10010185_47770</name>
</gene>
<keyword evidence="3" id="KW-1185">Reference proteome</keyword>
<comment type="caution">
    <text evidence="2">The sequence shown here is derived from an EMBL/GenBank/DDBJ whole genome shotgun (WGS) entry which is preliminary data.</text>
</comment>
<sequence length="196" mass="22347">MGEAAGVIGERLSLDEYSDDFDRYFWAVGAADCWKIERTQVFVEEDDPSYDAFAAGDWERALELIERRRDEQREHQRRVAEHGVTLRRVRVVEEPLAGYVLWELHSLRQRAELGERIRVVDATSLARAGRPVVDVVGIDERVAYQVLYTPEGAAVGAVAARDHEQVAAWRGVFERLYADGEPVADYFDRRVAGERP</sequence>
<accession>A0A918EEZ0</accession>
<proteinExistence type="predicted"/>
<evidence type="ECO:0000313" key="3">
    <source>
        <dbReference type="Proteomes" id="UP000639606"/>
    </source>
</evidence>
<reference evidence="2" key="2">
    <citation type="submission" date="2020-09" db="EMBL/GenBank/DDBJ databases">
        <authorList>
            <person name="Sun Q."/>
            <person name="Ohkuma M."/>
        </authorList>
    </citation>
    <scope>NUCLEOTIDE SEQUENCE</scope>
    <source>
        <strain evidence="2">JCM 3313</strain>
    </source>
</reference>
<dbReference type="InterPro" id="IPR049244">
    <property type="entry name" value="DUF6879"/>
</dbReference>
<dbReference type="RefSeq" id="WP_189225545.1">
    <property type="nucleotide sequence ID" value="NZ_BMRG01000011.1"/>
</dbReference>
<evidence type="ECO:0000313" key="2">
    <source>
        <dbReference type="EMBL" id="GGP69414.1"/>
    </source>
</evidence>
<feature type="domain" description="DUF6879" evidence="1">
    <location>
        <begin position="19"/>
        <end position="187"/>
    </location>
</feature>
<dbReference type="AlphaFoldDB" id="A0A918EEZ0"/>
<evidence type="ECO:0000259" key="1">
    <source>
        <dbReference type="Pfam" id="PF21806"/>
    </source>
</evidence>
<dbReference type="Proteomes" id="UP000639606">
    <property type="component" value="Unassembled WGS sequence"/>
</dbReference>